<dbReference type="EMBL" id="JAWNGA010000004">
    <property type="protein sequence ID" value="MDY5132785.1"/>
    <property type="molecule type" value="Genomic_DNA"/>
</dbReference>
<reference evidence="5 6" key="1">
    <citation type="submission" date="2023-10" db="EMBL/GenBank/DDBJ databases">
        <title>Whole Genome based description of the genera Actinobaculum and Actinotignum reveals a complex phylogenetic relationship within the species included in the genus Actinotignum.</title>
        <authorList>
            <person name="Jensen C.S."/>
            <person name="Dargis R."/>
            <person name="Kemp M."/>
            <person name="Christensen J.J."/>
        </authorList>
    </citation>
    <scope>NUCLEOTIDE SEQUENCE [LARGE SCALE GENOMIC DNA]</scope>
    <source>
        <strain evidence="5 6">SLA_B974</strain>
    </source>
</reference>
<feature type="domain" description="GntR C-terminal" evidence="4">
    <location>
        <begin position="156"/>
        <end position="278"/>
    </location>
</feature>
<dbReference type="Proteomes" id="UP001275049">
    <property type="component" value="Unassembled WGS sequence"/>
</dbReference>
<comment type="caution">
    <text evidence="5">The sequence shown here is derived from an EMBL/GenBank/DDBJ whole genome shotgun (WGS) entry which is preliminary data.</text>
</comment>
<dbReference type="InterPro" id="IPR011711">
    <property type="entry name" value="GntR_C"/>
</dbReference>
<dbReference type="InterPro" id="IPR008920">
    <property type="entry name" value="TF_FadR/GntR_C"/>
</dbReference>
<sequence length="289" mass="32871">MTCIYFIRLVQQDKIIGENVVFTTFTASKYTNISHHILGNHNQFAAKNFDASRYYDGTHNTRRFVVPSSFHYSTDTWESVMRDGENRPTPHLFYATSCSSFTPALAQIREALAALELLGIVETRGGSGTYLRATTSELLPQTFTWNLLLSRKETRDLARVRAALEVEAVEEALPKYTPEKIAELGEIIERLRDAKNDYEVFPLVDLEFHKHIAATAGNRVLEGLLSTIRSLISIWFDKRVRSGEDIDIAFYEHEVIYQAIKRGDAATASAAMRVHMQTAKIRVFKFLND</sequence>
<dbReference type="Gene3D" id="1.20.120.530">
    <property type="entry name" value="GntR ligand-binding domain-like"/>
    <property type="match status" value="1"/>
</dbReference>
<evidence type="ECO:0000256" key="2">
    <source>
        <dbReference type="ARBA" id="ARBA00023125"/>
    </source>
</evidence>
<keyword evidence="6" id="KW-1185">Reference proteome</keyword>
<dbReference type="PANTHER" id="PTHR43537:SF5">
    <property type="entry name" value="UXU OPERON TRANSCRIPTIONAL REGULATOR"/>
    <property type="match status" value="1"/>
</dbReference>
<proteinExistence type="predicted"/>
<dbReference type="Pfam" id="PF07729">
    <property type="entry name" value="FCD"/>
    <property type="match status" value="1"/>
</dbReference>
<keyword evidence="3" id="KW-0804">Transcription</keyword>
<name>A0ABU5G6L5_9ACTO</name>
<accession>A0ABU5G6L5</accession>
<evidence type="ECO:0000313" key="6">
    <source>
        <dbReference type="Proteomes" id="UP001275049"/>
    </source>
</evidence>
<gene>
    <name evidence="5" type="ORF">R6G86_03360</name>
</gene>
<evidence type="ECO:0000256" key="3">
    <source>
        <dbReference type="ARBA" id="ARBA00023163"/>
    </source>
</evidence>
<dbReference type="RefSeq" id="WP_320755065.1">
    <property type="nucleotide sequence ID" value="NZ_JAWNGA010000004.1"/>
</dbReference>
<evidence type="ECO:0000256" key="1">
    <source>
        <dbReference type="ARBA" id="ARBA00023015"/>
    </source>
</evidence>
<keyword evidence="2" id="KW-0238">DNA-binding</keyword>
<dbReference type="SUPFAM" id="SSF48008">
    <property type="entry name" value="GntR ligand-binding domain-like"/>
    <property type="match status" value="1"/>
</dbReference>
<dbReference type="SMART" id="SM00895">
    <property type="entry name" value="FCD"/>
    <property type="match status" value="1"/>
</dbReference>
<evidence type="ECO:0000313" key="5">
    <source>
        <dbReference type="EMBL" id="MDY5132785.1"/>
    </source>
</evidence>
<protein>
    <submittedName>
        <fullName evidence="5">FCD domain-containing protein</fullName>
    </submittedName>
</protein>
<organism evidence="5 6">
    <name type="scientific">Actinotignum urinale</name>
    <dbReference type="NCBI Taxonomy" id="190146"/>
    <lineage>
        <taxon>Bacteria</taxon>
        <taxon>Bacillati</taxon>
        <taxon>Actinomycetota</taxon>
        <taxon>Actinomycetes</taxon>
        <taxon>Actinomycetales</taxon>
        <taxon>Actinomycetaceae</taxon>
        <taxon>Actinotignum</taxon>
    </lineage>
</organism>
<dbReference type="PANTHER" id="PTHR43537">
    <property type="entry name" value="TRANSCRIPTIONAL REGULATOR, GNTR FAMILY"/>
    <property type="match status" value="1"/>
</dbReference>
<evidence type="ECO:0000259" key="4">
    <source>
        <dbReference type="SMART" id="SM00895"/>
    </source>
</evidence>
<keyword evidence="1" id="KW-0805">Transcription regulation</keyword>